<name>A0A381XPV2_9ZZZZ</name>
<gene>
    <name evidence="1" type="ORF">METZ01_LOCUS119633</name>
</gene>
<evidence type="ECO:0000313" key="1">
    <source>
        <dbReference type="EMBL" id="SVA66779.1"/>
    </source>
</evidence>
<proteinExistence type="predicted"/>
<accession>A0A381XPV2</accession>
<dbReference type="EMBL" id="UINC01015947">
    <property type="protein sequence ID" value="SVA66779.1"/>
    <property type="molecule type" value="Genomic_DNA"/>
</dbReference>
<protein>
    <submittedName>
        <fullName evidence="1">Uncharacterized protein</fullName>
    </submittedName>
</protein>
<reference evidence="1" key="1">
    <citation type="submission" date="2018-05" db="EMBL/GenBank/DDBJ databases">
        <authorList>
            <person name="Lanie J.A."/>
            <person name="Ng W.-L."/>
            <person name="Kazmierczak K.M."/>
            <person name="Andrzejewski T.M."/>
            <person name="Davidsen T.M."/>
            <person name="Wayne K.J."/>
            <person name="Tettelin H."/>
            <person name="Glass J.I."/>
            <person name="Rusch D."/>
            <person name="Podicherti R."/>
            <person name="Tsui H.-C.T."/>
            <person name="Winkler M.E."/>
        </authorList>
    </citation>
    <scope>NUCLEOTIDE SEQUENCE</scope>
</reference>
<dbReference type="AlphaFoldDB" id="A0A381XPV2"/>
<organism evidence="1">
    <name type="scientific">marine metagenome</name>
    <dbReference type="NCBI Taxonomy" id="408172"/>
    <lineage>
        <taxon>unclassified sequences</taxon>
        <taxon>metagenomes</taxon>
        <taxon>ecological metagenomes</taxon>
    </lineage>
</organism>
<feature type="non-terminal residue" evidence="1">
    <location>
        <position position="1"/>
    </location>
</feature>
<sequence>VDKVATRLLVFEGDGQVADVQGNWTIW</sequence>